<dbReference type="Proteomes" id="UP000594454">
    <property type="component" value="Chromosome 6"/>
</dbReference>
<feature type="transmembrane region" description="Helical" evidence="7">
    <location>
        <begin position="171"/>
        <end position="188"/>
    </location>
</feature>
<feature type="transmembrane region" description="Helical" evidence="7">
    <location>
        <begin position="85"/>
        <end position="105"/>
    </location>
</feature>
<gene>
    <name evidence="9" type="ORF">HERILL_LOCUS14877</name>
</gene>
<protein>
    <recommendedName>
        <fullName evidence="3">DnaJ homolog subfamily C member 22</fullName>
    </recommendedName>
</protein>
<organism evidence="9 10">
    <name type="scientific">Hermetia illucens</name>
    <name type="common">Black soldier fly</name>
    <dbReference type="NCBI Taxonomy" id="343691"/>
    <lineage>
        <taxon>Eukaryota</taxon>
        <taxon>Metazoa</taxon>
        <taxon>Ecdysozoa</taxon>
        <taxon>Arthropoda</taxon>
        <taxon>Hexapoda</taxon>
        <taxon>Insecta</taxon>
        <taxon>Pterygota</taxon>
        <taxon>Neoptera</taxon>
        <taxon>Endopterygota</taxon>
        <taxon>Diptera</taxon>
        <taxon>Brachycera</taxon>
        <taxon>Stratiomyomorpha</taxon>
        <taxon>Stratiomyidae</taxon>
        <taxon>Hermetiinae</taxon>
        <taxon>Hermetia</taxon>
    </lineage>
</organism>
<evidence type="ECO:0000256" key="1">
    <source>
        <dbReference type="ARBA" id="ARBA00002080"/>
    </source>
</evidence>
<feature type="transmembrane region" description="Helical" evidence="7">
    <location>
        <begin position="60"/>
        <end position="79"/>
    </location>
</feature>
<feature type="domain" description="J" evidence="8">
    <location>
        <begin position="337"/>
        <end position="407"/>
    </location>
</feature>
<dbReference type="PROSITE" id="PS50076">
    <property type="entry name" value="DNAJ_2"/>
    <property type="match status" value="1"/>
</dbReference>
<keyword evidence="5 7" id="KW-1133">Transmembrane helix</keyword>
<dbReference type="InterPro" id="IPR036869">
    <property type="entry name" value="J_dom_sf"/>
</dbReference>
<feature type="transmembrane region" description="Helical" evidence="7">
    <location>
        <begin position="141"/>
        <end position="159"/>
    </location>
</feature>
<dbReference type="OrthoDB" id="10262359at2759"/>
<keyword evidence="10" id="KW-1185">Reference proteome</keyword>
<dbReference type="CDD" id="cd06257">
    <property type="entry name" value="DnaJ"/>
    <property type="match status" value="1"/>
</dbReference>
<reference evidence="9 10" key="1">
    <citation type="submission" date="2020-11" db="EMBL/GenBank/DDBJ databases">
        <authorList>
            <person name="Wallbank WR R."/>
            <person name="Pardo Diaz C."/>
            <person name="Kozak K."/>
            <person name="Martin S."/>
            <person name="Jiggins C."/>
            <person name="Moest M."/>
            <person name="Warren A I."/>
            <person name="Generalovic N T."/>
            <person name="Byers J.R.P. K."/>
            <person name="Montejo-Kovacevich G."/>
            <person name="Yen C E."/>
        </authorList>
    </citation>
    <scope>NUCLEOTIDE SEQUENCE [LARGE SCALE GENOMIC DNA]</scope>
</reference>
<proteinExistence type="predicted"/>
<dbReference type="InterPro" id="IPR001623">
    <property type="entry name" value="DnaJ_domain"/>
</dbReference>
<evidence type="ECO:0000256" key="2">
    <source>
        <dbReference type="ARBA" id="ARBA00004141"/>
    </source>
</evidence>
<feature type="transmembrane region" description="Helical" evidence="7">
    <location>
        <begin position="255"/>
        <end position="273"/>
    </location>
</feature>
<dbReference type="EMBL" id="LR899014">
    <property type="protein sequence ID" value="CAD7092524.1"/>
    <property type="molecule type" value="Genomic_DNA"/>
</dbReference>
<evidence type="ECO:0000256" key="5">
    <source>
        <dbReference type="ARBA" id="ARBA00022989"/>
    </source>
</evidence>
<dbReference type="Gene3D" id="1.10.287.110">
    <property type="entry name" value="DnaJ domain"/>
    <property type="match status" value="1"/>
</dbReference>
<dbReference type="InterPro" id="IPR007829">
    <property type="entry name" value="TM2"/>
</dbReference>
<dbReference type="PANTHER" id="PTHR44733:SF1">
    <property type="entry name" value="DNAJ HOMOLOG SUBFAMILY C MEMBER 22"/>
    <property type="match status" value="1"/>
</dbReference>
<evidence type="ECO:0000256" key="6">
    <source>
        <dbReference type="ARBA" id="ARBA00023136"/>
    </source>
</evidence>
<evidence type="ECO:0000256" key="7">
    <source>
        <dbReference type="SAM" id="Phobius"/>
    </source>
</evidence>
<dbReference type="AlphaFoldDB" id="A0A7R8Z0K9"/>
<keyword evidence="4 7" id="KW-0812">Transmembrane</keyword>
<comment type="subcellular location">
    <subcellularLocation>
        <location evidence="2">Membrane</location>
        <topology evidence="2">Multi-pass membrane protein</topology>
    </subcellularLocation>
</comment>
<evidence type="ECO:0000259" key="8">
    <source>
        <dbReference type="PROSITE" id="PS50076"/>
    </source>
</evidence>
<sequence length="410" mass="48081">MSQVNLVKTIGSEGEVPLYLLIDEILAKVFYAMEKQRKRQQNQNHTNLDVTKAPHKKSILVAYILWLFGGIFGLHHLYLRRDRHAFIWWCTLGGYFGIGWISEVLRIPSLVRDANDDPKFIERFVGKLRKHRKPPFSTSRFIGAVMVGYLWGQLIQLAIPTVPFLGIDWNFLHWLIPLFAALGVWTVGNVGREKGVFWHCLVAAYIAYPLRYFLYDETYWFTATVFASALAFDHWSKEWRREPLKRHGALRRTLYLSMAASLYLSLWGCYFVFNGTITDNDGDEVPVHEAIKNLLMSPWWTDLKQSLYDTWQYAQHNGWYETWKQIIDTMDIDGEQNAYKVLGISATASQTEITSAWRKLSKENHPDKVKDESKRREAQEKFMEIQQAYEVLSKIKLKRRQRNKKFNDDL</sequence>
<dbReference type="Pfam" id="PF05154">
    <property type="entry name" value="TM2"/>
    <property type="match status" value="1"/>
</dbReference>
<dbReference type="PRINTS" id="PR00625">
    <property type="entry name" value="JDOMAIN"/>
</dbReference>
<keyword evidence="6 7" id="KW-0472">Membrane</keyword>
<accession>A0A7R8Z0K9</accession>
<dbReference type="FunCoup" id="A0A7R8Z0K9">
    <property type="interactions" value="96"/>
</dbReference>
<evidence type="ECO:0000313" key="10">
    <source>
        <dbReference type="Proteomes" id="UP000594454"/>
    </source>
</evidence>
<name>A0A7R8Z0K9_HERIL</name>
<dbReference type="SUPFAM" id="SSF46565">
    <property type="entry name" value="Chaperone J-domain"/>
    <property type="match status" value="1"/>
</dbReference>
<evidence type="ECO:0000256" key="4">
    <source>
        <dbReference type="ARBA" id="ARBA00022692"/>
    </source>
</evidence>
<dbReference type="PANTHER" id="PTHR44733">
    <property type="entry name" value="DNAJ HOMOLOG SUBFAMILY C MEMBER 22"/>
    <property type="match status" value="1"/>
</dbReference>
<feature type="transmembrane region" description="Helical" evidence="7">
    <location>
        <begin position="195"/>
        <end position="213"/>
    </location>
</feature>
<dbReference type="SMART" id="SM00271">
    <property type="entry name" value="DnaJ"/>
    <property type="match status" value="1"/>
</dbReference>
<dbReference type="Pfam" id="PF00226">
    <property type="entry name" value="DnaJ"/>
    <property type="match status" value="1"/>
</dbReference>
<evidence type="ECO:0000313" key="9">
    <source>
        <dbReference type="EMBL" id="CAD7092524.1"/>
    </source>
</evidence>
<dbReference type="GO" id="GO:0016020">
    <property type="term" value="C:membrane"/>
    <property type="evidence" value="ECO:0007669"/>
    <property type="project" value="UniProtKB-SubCell"/>
</dbReference>
<dbReference type="InParanoid" id="A0A7R8Z0K9"/>
<evidence type="ECO:0000256" key="3">
    <source>
        <dbReference type="ARBA" id="ARBA00020945"/>
    </source>
</evidence>
<comment type="function">
    <text evidence="1">May function as a co-chaperone.</text>
</comment>